<feature type="signal peptide" evidence="4">
    <location>
        <begin position="1"/>
        <end position="18"/>
    </location>
</feature>
<evidence type="ECO:0008006" key="7">
    <source>
        <dbReference type="Google" id="ProtNLM"/>
    </source>
</evidence>
<evidence type="ECO:0000256" key="1">
    <source>
        <dbReference type="ARBA" id="ARBA00010996"/>
    </source>
</evidence>
<dbReference type="InterPro" id="IPR003782">
    <property type="entry name" value="SCO1/SenC"/>
</dbReference>
<keyword evidence="4" id="KW-0732">Signal</keyword>
<evidence type="ECO:0000256" key="4">
    <source>
        <dbReference type="SAM" id="SignalP"/>
    </source>
</evidence>
<dbReference type="Gene3D" id="3.40.30.10">
    <property type="entry name" value="Glutaredoxin"/>
    <property type="match status" value="1"/>
</dbReference>
<dbReference type="RefSeq" id="WP_022969175.1">
    <property type="nucleotide sequence ID" value="NZ_ATVD01000002.1"/>
</dbReference>
<reference evidence="5 6" key="1">
    <citation type="submission" date="2013-09" db="EMBL/GenBank/DDBJ databases">
        <title>Genome sequencing of Arenimonas oryziterrae.</title>
        <authorList>
            <person name="Chen F."/>
            <person name="Wang G."/>
        </authorList>
    </citation>
    <scope>NUCLEOTIDE SEQUENCE [LARGE SCALE GENOMIC DNA]</scope>
    <source>
        <strain evidence="5 6">YC6267</strain>
    </source>
</reference>
<evidence type="ECO:0000256" key="2">
    <source>
        <dbReference type="PIRSR" id="PIRSR603782-1"/>
    </source>
</evidence>
<dbReference type="InterPro" id="IPR036249">
    <property type="entry name" value="Thioredoxin-like_sf"/>
</dbReference>
<comment type="similarity">
    <text evidence="1">Belongs to the SCO1/2 family.</text>
</comment>
<dbReference type="OrthoDB" id="6335573at2"/>
<protein>
    <recommendedName>
        <fullName evidence="7">Thioredoxin domain-containing protein</fullName>
    </recommendedName>
</protein>
<keyword evidence="2" id="KW-0186">Copper</keyword>
<name>A0A091BL06_9GAMM</name>
<dbReference type="CDD" id="cd02968">
    <property type="entry name" value="SCO"/>
    <property type="match status" value="1"/>
</dbReference>
<sequence length="190" mass="20792">MKWPTLLSLLLAPALAFAATQLAPDSVWQSPGQYTAQNQQAFRLADRRGSAQIVGMFYSACPYMCPLIIDTGLGIDHALTPAERTRLRVLLVSIDPGRDTPAVLSALAKKRRLDTTRWTLARTDEDSVRKLAAVLGVRYRRLASGDYNHTSALILLDAEGRIVARTEHMGATPDPAFLAAVHRTLAARSK</sequence>
<dbReference type="Pfam" id="PF02630">
    <property type="entry name" value="SCO1-SenC"/>
    <property type="match status" value="1"/>
</dbReference>
<evidence type="ECO:0000313" key="5">
    <source>
        <dbReference type="EMBL" id="KFN45005.1"/>
    </source>
</evidence>
<keyword evidence="3" id="KW-1015">Disulfide bond</keyword>
<feature type="binding site" evidence="2">
    <location>
        <position position="149"/>
    </location>
    <ligand>
        <name>Cu cation</name>
        <dbReference type="ChEBI" id="CHEBI:23378"/>
    </ligand>
</feature>
<keyword evidence="6" id="KW-1185">Reference proteome</keyword>
<gene>
    <name evidence="5" type="ORF">N789_03010</name>
</gene>
<dbReference type="PATRIC" id="fig|1121015.4.peg.592"/>
<organism evidence="5 6">
    <name type="scientific">Arenimonas oryziterrae DSM 21050 = YC6267</name>
    <dbReference type="NCBI Taxonomy" id="1121015"/>
    <lineage>
        <taxon>Bacteria</taxon>
        <taxon>Pseudomonadati</taxon>
        <taxon>Pseudomonadota</taxon>
        <taxon>Gammaproteobacteria</taxon>
        <taxon>Lysobacterales</taxon>
        <taxon>Lysobacteraceae</taxon>
        <taxon>Arenimonas</taxon>
    </lineage>
</organism>
<dbReference type="STRING" id="1121015.GCA_000420545_01547"/>
<dbReference type="GO" id="GO:0046872">
    <property type="term" value="F:metal ion binding"/>
    <property type="evidence" value="ECO:0007669"/>
    <property type="project" value="UniProtKB-KW"/>
</dbReference>
<dbReference type="eggNOG" id="COG1999">
    <property type="taxonomic scope" value="Bacteria"/>
</dbReference>
<feature type="disulfide bond" description="Redox-active" evidence="3">
    <location>
        <begin position="61"/>
        <end position="65"/>
    </location>
</feature>
<dbReference type="Proteomes" id="UP000029385">
    <property type="component" value="Unassembled WGS sequence"/>
</dbReference>
<accession>A0A091BL06</accession>
<dbReference type="AlphaFoldDB" id="A0A091BL06"/>
<feature type="binding site" evidence="2">
    <location>
        <position position="61"/>
    </location>
    <ligand>
        <name>Cu cation</name>
        <dbReference type="ChEBI" id="CHEBI:23378"/>
    </ligand>
</feature>
<proteinExistence type="inferred from homology"/>
<keyword evidence="2" id="KW-0479">Metal-binding</keyword>
<dbReference type="SUPFAM" id="SSF52833">
    <property type="entry name" value="Thioredoxin-like"/>
    <property type="match status" value="1"/>
</dbReference>
<comment type="caution">
    <text evidence="5">The sequence shown here is derived from an EMBL/GenBank/DDBJ whole genome shotgun (WGS) entry which is preliminary data.</text>
</comment>
<evidence type="ECO:0000256" key="3">
    <source>
        <dbReference type="PIRSR" id="PIRSR603782-2"/>
    </source>
</evidence>
<feature type="binding site" evidence="2">
    <location>
        <position position="65"/>
    </location>
    <ligand>
        <name>Cu cation</name>
        <dbReference type="ChEBI" id="CHEBI:23378"/>
    </ligand>
</feature>
<feature type="chain" id="PRO_5001871679" description="Thioredoxin domain-containing protein" evidence="4">
    <location>
        <begin position="19"/>
        <end position="190"/>
    </location>
</feature>
<evidence type="ECO:0000313" key="6">
    <source>
        <dbReference type="Proteomes" id="UP000029385"/>
    </source>
</evidence>
<dbReference type="EMBL" id="AVCI01000001">
    <property type="protein sequence ID" value="KFN45005.1"/>
    <property type="molecule type" value="Genomic_DNA"/>
</dbReference>